<proteinExistence type="predicted"/>
<dbReference type="EMBL" id="MT142069">
    <property type="protein sequence ID" value="QJA74022.1"/>
    <property type="molecule type" value="Genomic_DNA"/>
</dbReference>
<evidence type="ECO:0000313" key="1">
    <source>
        <dbReference type="EMBL" id="QJA74022.1"/>
    </source>
</evidence>
<gene>
    <name evidence="1" type="ORF">MM415A02121_0004</name>
    <name evidence="2" type="ORF">MM415B03783_0005</name>
</gene>
<accession>A0A6M3JY91</accession>
<protein>
    <submittedName>
        <fullName evidence="1">Uncharacterized protein</fullName>
    </submittedName>
</protein>
<dbReference type="AlphaFoldDB" id="A0A6M3JY91"/>
<sequence>MEVWRAIEFLETIQKKDLFKETNKTAATFCCECKKNKSVGRYPFWHRFARTLCTECGKNYGQLLIEIGAIDKL</sequence>
<name>A0A6M3JY91_9ZZZZ</name>
<reference evidence="1" key="1">
    <citation type="submission" date="2020-03" db="EMBL/GenBank/DDBJ databases">
        <title>The deep terrestrial virosphere.</title>
        <authorList>
            <person name="Holmfeldt K."/>
            <person name="Nilsson E."/>
            <person name="Simone D."/>
            <person name="Lopez-Fernandez M."/>
            <person name="Wu X."/>
            <person name="de Brujin I."/>
            <person name="Lundin D."/>
            <person name="Andersson A."/>
            <person name="Bertilsson S."/>
            <person name="Dopson M."/>
        </authorList>
    </citation>
    <scope>NUCLEOTIDE SEQUENCE</scope>
    <source>
        <strain evidence="1">MM415A02121</strain>
        <strain evidence="2">MM415B03783</strain>
    </source>
</reference>
<dbReference type="EMBL" id="MT143252">
    <property type="protein sequence ID" value="QJA94682.1"/>
    <property type="molecule type" value="Genomic_DNA"/>
</dbReference>
<organism evidence="1">
    <name type="scientific">viral metagenome</name>
    <dbReference type="NCBI Taxonomy" id="1070528"/>
    <lineage>
        <taxon>unclassified sequences</taxon>
        <taxon>metagenomes</taxon>
        <taxon>organismal metagenomes</taxon>
    </lineage>
</organism>
<evidence type="ECO:0000313" key="2">
    <source>
        <dbReference type="EMBL" id="QJA94682.1"/>
    </source>
</evidence>